<evidence type="ECO:0000256" key="1">
    <source>
        <dbReference type="ARBA" id="ARBA00004651"/>
    </source>
</evidence>
<name>A0ABS4YK86_9MICO</name>
<evidence type="ECO:0000313" key="11">
    <source>
        <dbReference type="Proteomes" id="UP000698222"/>
    </source>
</evidence>
<reference evidence="10 11" key="1">
    <citation type="submission" date="2021-03" db="EMBL/GenBank/DDBJ databases">
        <title>Sequencing the genomes of 1000 actinobacteria strains.</title>
        <authorList>
            <person name="Klenk H.-P."/>
        </authorList>
    </citation>
    <scope>NUCLEOTIDE SEQUENCE [LARGE SCALE GENOMIC DNA]</scope>
    <source>
        <strain evidence="10 11">DSM 14564</strain>
    </source>
</reference>
<feature type="transmembrane region" description="Helical" evidence="9">
    <location>
        <begin position="505"/>
        <end position="524"/>
    </location>
</feature>
<comment type="subcellular location">
    <subcellularLocation>
        <location evidence="1">Cell membrane</location>
        <topology evidence="1">Multi-pass membrane protein</topology>
    </subcellularLocation>
</comment>
<evidence type="ECO:0000256" key="7">
    <source>
        <dbReference type="ARBA" id="ARBA00023136"/>
    </source>
</evidence>
<keyword evidence="5 9" id="KW-0812">Transmembrane</keyword>
<dbReference type="RefSeq" id="WP_209890794.1">
    <property type="nucleotide sequence ID" value="NZ_BAAAJV010000018.1"/>
</dbReference>
<feature type="transmembrane region" description="Helical" evidence="9">
    <location>
        <begin position="207"/>
        <end position="224"/>
    </location>
</feature>
<accession>A0ABS4YK86</accession>
<evidence type="ECO:0000256" key="2">
    <source>
        <dbReference type="ARBA" id="ARBA00005658"/>
    </source>
</evidence>
<dbReference type="NCBIfam" id="TIGR00842">
    <property type="entry name" value="bcct"/>
    <property type="match status" value="1"/>
</dbReference>
<feature type="transmembrane region" description="Helical" evidence="9">
    <location>
        <begin position="293"/>
        <end position="315"/>
    </location>
</feature>
<feature type="region of interest" description="Disordered" evidence="8">
    <location>
        <begin position="613"/>
        <end position="654"/>
    </location>
</feature>
<protein>
    <submittedName>
        <fullName evidence="10">Choline/glycine/proline betaine transport protein</fullName>
    </submittedName>
</protein>
<feature type="transmembrane region" description="Helical" evidence="9">
    <location>
        <begin position="413"/>
        <end position="432"/>
    </location>
</feature>
<keyword evidence="11" id="KW-1185">Reference proteome</keyword>
<feature type="transmembrane region" description="Helical" evidence="9">
    <location>
        <begin position="327"/>
        <end position="349"/>
    </location>
</feature>
<feature type="transmembrane region" description="Helical" evidence="9">
    <location>
        <begin position="69"/>
        <end position="92"/>
    </location>
</feature>
<feature type="transmembrane region" description="Helical" evidence="9">
    <location>
        <begin position="384"/>
        <end position="401"/>
    </location>
</feature>
<sequence>MSTTGTPETGEDAPDTPGTAASGTSPTQWPENLPETVHLPRSVQIGDDDSDDEITEKLRRQGARIGKGVIAPAVFWPALLIILAVALLAIIFPETSSTVMFGIQNWIVADLGWFYMLAIGLFVVFSIALALSPYGRIRLGRDEDRPEFGLFSWFAMLFAAGMGVGLVFYGVAEPLGYTTNNVKPSWDGEGVELSGQAMAQTFMHWGLHPWATYAVIGLAVAYAIHRRGRPVSIRWALEPLFGERVKGWVGDVIDVLAIFGTVFGIATSLGLGAQQIGAGMTAIGLIDGASTTFLMILITVITFLATLSVISGVGVGIKWLSNGNLTLAGLLLVTALVFGPTVFLLQNFVESLGVYLSNVFEMTLDVGAYTRSEEAQSWFAGNTLFYWGWWIAWAPFVGVFIARISKGRTVRQFISGVLLVPSLVGMIWFAIWGGNGLFRQWFGAGDLGDITAEESMFRIFEGFPLTGLLSVLGIILVAIFFITSSDSGSLVVDMLASGGHPNPPIWSRVVWAVLEGLLAAALLASGGLEALQAGSLVTALPFSIILLLMCVSLVKALSLDQAVLNQYEQIRRMEAVTRHIAGEVNATLPKNEEFGEYLDTRVDDRIDYRLERTRGAFGRPRSEKPSERTAARPAGRHDRRGRGPSDTESDSDAD</sequence>
<keyword evidence="6 9" id="KW-1133">Transmembrane helix</keyword>
<feature type="transmembrane region" description="Helical" evidence="9">
    <location>
        <begin position="463"/>
        <end position="484"/>
    </location>
</feature>
<feature type="transmembrane region" description="Helical" evidence="9">
    <location>
        <begin position="112"/>
        <end position="131"/>
    </location>
</feature>
<evidence type="ECO:0000256" key="6">
    <source>
        <dbReference type="ARBA" id="ARBA00022989"/>
    </source>
</evidence>
<comment type="similarity">
    <text evidence="2">Belongs to the BCCT transporter (TC 2.A.15) family.</text>
</comment>
<organism evidence="10 11">
    <name type="scientific">Brachybacterium fresconis</name>
    <dbReference type="NCBI Taxonomy" id="173363"/>
    <lineage>
        <taxon>Bacteria</taxon>
        <taxon>Bacillati</taxon>
        <taxon>Actinomycetota</taxon>
        <taxon>Actinomycetes</taxon>
        <taxon>Micrococcales</taxon>
        <taxon>Dermabacteraceae</taxon>
        <taxon>Brachybacterium</taxon>
    </lineage>
</organism>
<feature type="transmembrane region" description="Helical" evidence="9">
    <location>
        <begin position="252"/>
        <end position="273"/>
    </location>
</feature>
<proteinExistence type="inferred from homology"/>
<dbReference type="InterPro" id="IPR000060">
    <property type="entry name" value="BCCT_transptr"/>
</dbReference>
<evidence type="ECO:0000256" key="5">
    <source>
        <dbReference type="ARBA" id="ARBA00022692"/>
    </source>
</evidence>
<evidence type="ECO:0000256" key="3">
    <source>
        <dbReference type="ARBA" id="ARBA00022448"/>
    </source>
</evidence>
<keyword evidence="4" id="KW-1003">Cell membrane</keyword>
<comment type="caution">
    <text evidence="10">The sequence shown here is derived from an EMBL/GenBank/DDBJ whole genome shotgun (WGS) entry which is preliminary data.</text>
</comment>
<dbReference type="Pfam" id="PF02028">
    <property type="entry name" value="BCCT"/>
    <property type="match status" value="1"/>
</dbReference>
<evidence type="ECO:0000256" key="9">
    <source>
        <dbReference type="SAM" id="Phobius"/>
    </source>
</evidence>
<feature type="region of interest" description="Disordered" evidence="8">
    <location>
        <begin position="1"/>
        <end position="33"/>
    </location>
</feature>
<dbReference type="EMBL" id="JAGIOC010000001">
    <property type="protein sequence ID" value="MBP2409211.1"/>
    <property type="molecule type" value="Genomic_DNA"/>
</dbReference>
<evidence type="ECO:0000256" key="4">
    <source>
        <dbReference type="ARBA" id="ARBA00022475"/>
    </source>
</evidence>
<evidence type="ECO:0000256" key="8">
    <source>
        <dbReference type="SAM" id="MobiDB-lite"/>
    </source>
</evidence>
<feature type="compositionally biased region" description="Basic and acidic residues" evidence="8">
    <location>
        <begin position="613"/>
        <end position="630"/>
    </location>
</feature>
<keyword evidence="3" id="KW-0813">Transport</keyword>
<dbReference type="PANTHER" id="PTHR30047">
    <property type="entry name" value="HIGH-AFFINITY CHOLINE TRANSPORT PROTEIN-RELATED"/>
    <property type="match status" value="1"/>
</dbReference>
<gene>
    <name evidence="10" type="ORF">JOF44_002114</name>
</gene>
<feature type="transmembrane region" description="Helical" evidence="9">
    <location>
        <begin position="530"/>
        <end position="554"/>
    </location>
</feature>
<keyword evidence="7 9" id="KW-0472">Membrane</keyword>
<dbReference type="Proteomes" id="UP000698222">
    <property type="component" value="Unassembled WGS sequence"/>
</dbReference>
<feature type="transmembrane region" description="Helical" evidence="9">
    <location>
        <begin position="151"/>
        <end position="172"/>
    </location>
</feature>
<evidence type="ECO:0000313" key="10">
    <source>
        <dbReference type="EMBL" id="MBP2409211.1"/>
    </source>
</evidence>
<feature type="compositionally biased region" description="Polar residues" evidence="8">
    <location>
        <begin position="19"/>
        <end position="30"/>
    </location>
</feature>
<dbReference type="PANTHER" id="PTHR30047:SF7">
    <property type="entry name" value="HIGH-AFFINITY CHOLINE TRANSPORT PROTEIN"/>
    <property type="match status" value="1"/>
</dbReference>